<evidence type="ECO:0000313" key="3">
    <source>
        <dbReference type="Proteomes" id="UP000244855"/>
    </source>
</evidence>
<keyword evidence="3" id="KW-1185">Reference proteome</keyword>
<name>A0A2V1DRJ8_9PLEO</name>
<dbReference type="AlphaFoldDB" id="A0A2V1DRJ8"/>
<feature type="transmembrane region" description="Helical" evidence="1">
    <location>
        <begin position="256"/>
        <end position="279"/>
    </location>
</feature>
<dbReference type="EMBL" id="KZ805368">
    <property type="protein sequence ID" value="PVI00797.1"/>
    <property type="molecule type" value="Genomic_DNA"/>
</dbReference>
<feature type="transmembrane region" description="Helical" evidence="1">
    <location>
        <begin position="71"/>
        <end position="90"/>
    </location>
</feature>
<feature type="transmembrane region" description="Helical" evidence="1">
    <location>
        <begin position="369"/>
        <end position="389"/>
    </location>
</feature>
<keyword evidence="1" id="KW-1133">Transmembrane helix</keyword>
<sequence length="430" mass="46996">MAPVSLQPTSTTFDATSVATAPNPQAAAASAFDGEDFANNLISDLAPLLTLFGEQVTKQFLSMSTGWADSILLGTGPLGIITAVVSAIRVGNVRKLKALIGRARESLATAEQELLTSTSDNVCELWSGQEIVRVIGPSNIKEFIFYTENEQDQQDAQIQVIPPYKAITDLSLLEEDRGQTKESIDQIVKDEDKRNLESLFQQAPNLSLNSGALPSKSEVWAWVMVGLLLQCAVLILPGIFTYNFKWPKGNDPVAQYAYMCFVVGSSAVSLGVALCGHVIDAATEERTFAPRSSDWGKVMAVYRLQLACTVGDQHYPTYLIPNPPKDRKLRTSRLNSKMSQLQSIKAMIAAFLAISGFILQFMGLRALHWSATIVQLGVMATMTAVRSWVRRGLGTPFKPTKLDSSNPDQIALTLGNFLLHQNSNIPEEFH</sequence>
<dbReference type="STRING" id="97972.A0A2V1DRJ8"/>
<keyword evidence="1" id="KW-0472">Membrane</keyword>
<dbReference type="OrthoDB" id="194358at2759"/>
<keyword evidence="1" id="KW-0812">Transmembrane</keyword>
<reference evidence="2 3" key="1">
    <citation type="journal article" date="2018" name="Sci. Rep.">
        <title>Comparative genomics provides insights into the lifestyle and reveals functional heterogeneity of dark septate endophytic fungi.</title>
        <authorList>
            <person name="Knapp D.G."/>
            <person name="Nemeth J.B."/>
            <person name="Barry K."/>
            <person name="Hainaut M."/>
            <person name="Henrissat B."/>
            <person name="Johnson J."/>
            <person name="Kuo A."/>
            <person name="Lim J.H.P."/>
            <person name="Lipzen A."/>
            <person name="Nolan M."/>
            <person name="Ohm R.A."/>
            <person name="Tamas L."/>
            <person name="Grigoriev I.V."/>
            <person name="Spatafora J.W."/>
            <person name="Nagy L.G."/>
            <person name="Kovacs G.M."/>
        </authorList>
    </citation>
    <scope>NUCLEOTIDE SEQUENCE [LARGE SCALE GENOMIC DNA]</scope>
    <source>
        <strain evidence="2 3">DSE2036</strain>
    </source>
</reference>
<organism evidence="2 3">
    <name type="scientific">Periconia macrospinosa</name>
    <dbReference type="NCBI Taxonomy" id="97972"/>
    <lineage>
        <taxon>Eukaryota</taxon>
        <taxon>Fungi</taxon>
        <taxon>Dikarya</taxon>
        <taxon>Ascomycota</taxon>
        <taxon>Pezizomycotina</taxon>
        <taxon>Dothideomycetes</taxon>
        <taxon>Pleosporomycetidae</taxon>
        <taxon>Pleosporales</taxon>
        <taxon>Massarineae</taxon>
        <taxon>Periconiaceae</taxon>
        <taxon>Periconia</taxon>
    </lineage>
</organism>
<dbReference type="Proteomes" id="UP000244855">
    <property type="component" value="Unassembled WGS sequence"/>
</dbReference>
<feature type="transmembrane region" description="Helical" evidence="1">
    <location>
        <begin position="343"/>
        <end position="363"/>
    </location>
</feature>
<proteinExistence type="predicted"/>
<accession>A0A2V1DRJ8</accession>
<feature type="non-terminal residue" evidence="2">
    <location>
        <position position="430"/>
    </location>
</feature>
<gene>
    <name evidence="2" type="ORF">DM02DRAFT_486823</name>
</gene>
<evidence type="ECO:0000313" key="2">
    <source>
        <dbReference type="EMBL" id="PVI00797.1"/>
    </source>
</evidence>
<protein>
    <submittedName>
        <fullName evidence="2">Uncharacterized protein</fullName>
    </submittedName>
</protein>
<feature type="transmembrane region" description="Helical" evidence="1">
    <location>
        <begin position="219"/>
        <end position="244"/>
    </location>
</feature>
<evidence type="ECO:0000256" key="1">
    <source>
        <dbReference type="SAM" id="Phobius"/>
    </source>
</evidence>